<dbReference type="Gene3D" id="3.40.50.80">
    <property type="entry name" value="Nucleotide-binding domain of ferredoxin-NADP reductase (FNR) module"/>
    <property type="match status" value="1"/>
</dbReference>
<evidence type="ECO:0000313" key="2">
    <source>
        <dbReference type="Proteomes" id="UP000250028"/>
    </source>
</evidence>
<dbReference type="Proteomes" id="UP000250028">
    <property type="component" value="Unassembled WGS sequence"/>
</dbReference>
<reference evidence="2" key="1">
    <citation type="submission" date="2016-10" db="EMBL/GenBank/DDBJ databases">
        <authorList>
            <person name="Varghese N."/>
            <person name="Submissions S."/>
        </authorList>
    </citation>
    <scope>NUCLEOTIDE SEQUENCE [LARGE SCALE GENOMIC DNA]</scope>
    <source>
        <strain evidence="2">DSM 22951</strain>
    </source>
</reference>
<name>A0A2Y8ZNB0_9MICO</name>
<sequence>MLNFVRSHRRRLPLEHVLIAGHIADLDDIAVALALLPADAYGQVLIEAPAGSLDGLTAPARVSIQRIEPSTGSLDQAVTAWVSEWVPQELDLRRNVTVWLGGHASSRVDLRDLGVDHLTI</sequence>
<gene>
    <name evidence="1" type="ORF">SAMN04489750_1208</name>
</gene>
<evidence type="ECO:0000313" key="1">
    <source>
        <dbReference type="EMBL" id="SSA33911.1"/>
    </source>
</evidence>
<organism evidence="1 2">
    <name type="scientific">Branchiibius hedensis</name>
    <dbReference type="NCBI Taxonomy" id="672460"/>
    <lineage>
        <taxon>Bacteria</taxon>
        <taxon>Bacillati</taxon>
        <taxon>Actinomycetota</taxon>
        <taxon>Actinomycetes</taxon>
        <taxon>Micrococcales</taxon>
        <taxon>Dermacoccaceae</taxon>
        <taxon>Branchiibius</taxon>
    </lineage>
</organism>
<keyword evidence="2" id="KW-1185">Reference proteome</keyword>
<dbReference type="EMBL" id="UESZ01000001">
    <property type="protein sequence ID" value="SSA33911.1"/>
    <property type="molecule type" value="Genomic_DNA"/>
</dbReference>
<dbReference type="InterPro" id="IPR039261">
    <property type="entry name" value="FNR_nucleotide-bd"/>
</dbReference>
<evidence type="ECO:0008006" key="3">
    <source>
        <dbReference type="Google" id="ProtNLM"/>
    </source>
</evidence>
<dbReference type="AlphaFoldDB" id="A0A2Y8ZNB0"/>
<protein>
    <recommendedName>
        <fullName evidence="3">Siderophore-interacting protein</fullName>
    </recommendedName>
</protein>
<accession>A0A2Y8ZNB0</accession>
<proteinExistence type="predicted"/>